<protein>
    <submittedName>
        <fullName evidence="1">Uncharacterized protein</fullName>
    </submittedName>
</protein>
<proteinExistence type="predicted"/>
<dbReference type="AlphaFoldDB" id="A0A8J5N4H0"/>
<gene>
    <name evidence="1" type="ORF">Hamer_G014603</name>
</gene>
<reference evidence="1" key="1">
    <citation type="journal article" date="2021" name="Sci. Adv.">
        <title>The American lobster genome reveals insights on longevity, neural, and immune adaptations.</title>
        <authorList>
            <person name="Polinski J.M."/>
            <person name="Zimin A.V."/>
            <person name="Clark K.F."/>
            <person name="Kohn A.B."/>
            <person name="Sadowski N."/>
            <person name="Timp W."/>
            <person name="Ptitsyn A."/>
            <person name="Khanna P."/>
            <person name="Romanova D.Y."/>
            <person name="Williams P."/>
            <person name="Greenwood S.J."/>
            <person name="Moroz L.L."/>
            <person name="Walt D.R."/>
            <person name="Bodnar A.G."/>
        </authorList>
    </citation>
    <scope>NUCLEOTIDE SEQUENCE</scope>
    <source>
        <strain evidence="1">GMGI-L3</strain>
    </source>
</reference>
<dbReference type="EMBL" id="JAHLQT010010116">
    <property type="protein sequence ID" value="KAG7173278.1"/>
    <property type="molecule type" value="Genomic_DNA"/>
</dbReference>
<keyword evidence="2" id="KW-1185">Reference proteome</keyword>
<organism evidence="1 2">
    <name type="scientific">Homarus americanus</name>
    <name type="common">American lobster</name>
    <dbReference type="NCBI Taxonomy" id="6706"/>
    <lineage>
        <taxon>Eukaryota</taxon>
        <taxon>Metazoa</taxon>
        <taxon>Ecdysozoa</taxon>
        <taxon>Arthropoda</taxon>
        <taxon>Crustacea</taxon>
        <taxon>Multicrustacea</taxon>
        <taxon>Malacostraca</taxon>
        <taxon>Eumalacostraca</taxon>
        <taxon>Eucarida</taxon>
        <taxon>Decapoda</taxon>
        <taxon>Pleocyemata</taxon>
        <taxon>Astacidea</taxon>
        <taxon>Nephropoidea</taxon>
        <taxon>Nephropidae</taxon>
        <taxon>Homarus</taxon>
    </lineage>
</organism>
<comment type="caution">
    <text evidence="1">The sequence shown here is derived from an EMBL/GenBank/DDBJ whole genome shotgun (WGS) entry which is preliminary data.</text>
</comment>
<name>A0A8J5N4H0_HOMAM</name>
<evidence type="ECO:0000313" key="2">
    <source>
        <dbReference type="Proteomes" id="UP000747542"/>
    </source>
</evidence>
<accession>A0A8J5N4H0</accession>
<dbReference type="Proteomes" id="UP000747542">
    <property type="component" value="Unassembled WGS sequence"/>
</dbReference>
<sequence length="530" mass="58630">MEGGGGSSGEGDNYQLLASLVKKDPGLVSLLNQQDFHAFIIILKVDVKAWAPLGSVLAALLESDRAKADWLSQEDAQFLGEEAATSLLKGLSVSLQADLLFLKEFVPSPTVDEVVVVINASRLLIKQTENNLWSDDAVVRNLCTCLDILHKWRVPLIQGVPNWSDSLMRWCRRFEQPQQAYLVLEKTLVLLQDFLEGVEPGETSPWLVLLVDVFRGVRVAWSRPAQPGNLVCLANITTLLTQILNTLPGSVTPDFQKAFLEQLLLMIDLTASDETSTFLPSNTLEVVAACVCRLLAQADPQQLLWVVNTFSTPTLVVQAVDQTRKKNCGECFNLELRASIVTELLRVLNHYSLAVFLMTVRKLASTSNVPHLKVVSGWFCSVVAAGASLDASSYYTTGEDGSVAFFIDRLIQHFQSQHDILYLQAITLALVSSERSREYVRESHSFFDALQPTKMASSATRGASVLVAYKFAPSKVFSTLLGDSTLDDILHDVHECLTSELEVSPRFLEVLRSVAPNFLEDPTIFYHVPM</sequence>
<evidence type="ECO:0000313" key="1">
    <source>
        <dbReference type="EMBL" id="KAG7173278.1"/>
    </source>
</evidence>